<evidence type="ECO:0000313" key="4">
    <source>
        <dbReference type="Proteomes" id="UP000276888"/>
    </source>
</evidence>
<feature type="chain" id="PRO_5019194830" evidence="1">
    <location>
        <begin position="21"/>
        <end position="555"/>
    </location>
</feature>
<dbReference type="InterPro" id="IPR019606">
    <property type="entry name" value="GerMN"/>
</dbReference>
<reference evidence="3 4" key="1">
    <citation type="submission" date="2018-08" db="EMBL/GenBank/DDBJ databases">
        <title>Microbacterium lemovicicum sp. nov., a bacterium isolated from a natural uranium-rich soil.</title>
        <authorList>
            <person name="ORTET P."/>
        </authorList>
    </citation>
    <scope>NUCLEOTIDE SEQUENCE [LARGE SCALE GENOMIC DNA]</scope>
    <source>
        <strain evidence="3 4">Viu22</strain>
    </source>
</reference>
<dbReference type="OrthoDB" id="3226781at2"/>
<dbReference type="SMART" id="SM00909">
    <property type="entry name" value="Germane"/>
    <property type="match status" value="1"/>
</dbReference>
<dbReference type="EMBL" id="CP031423">
    <property type="protein sequence ID" value="AZS36184.1"/>
    <property type="molecule type" value="Genomic_DNA"/>
</dbReference>
<feature type="domain" description="GerMN" evidence="2">
    <location>
        <begin position="198"/>
        <end position="286"/>
    </location>
</feature>
<name>A0A3S9W862_9MICO</name>
<gene>
    <name evidence="3" type="primary">lpqB</name>
    <name evidence="3" type="ORF">CVS47_00784</name>
</gene>
<dbReference type="KEGG" id="mlv:CVS47_00784"/>
<dbReference type="Pfam" id="PF25976">
    <property type="entry name" value="LpqB_N"/>
    <property type="match status" value="1"/>
</dbReference>
<dbReference type="InterPro" id="IPR059026">
    <property type="entry name" value="LpqB_N"/>
</dbReference>
<keyword evidence="4" id="KW-1185">Reference proteome</keyword>
<protein>
    <submittedName>
        <fullName evidence="3">Lipoprotein LpqB</fullName>
    </submittedName>
</protein>
<organism evidence="3 4">
    <name type="scientific">Microbacterium lemovicicum</name>
    <dbReference type="NCBI Taxonomy" id="1072463"/>
    <lineage>
        <taxon>Bacteria</taxon>
        <taxon>Bacillati</taxon>
        <taxon>Actinomycetota</taxon>
        <taxon>Actinomycetes</taxon>
        <taxon>Micrococcales</taxon>
        <taxon>Microbacteriaceae</taxon>
        <taxon>Microbacterium</taxon>
    </lineage>
</organism>
<dbReference type="Pfam" id="PF10647">
    <property type="entry name" value="Gmad1"/>
    <property type="match status" value="1"/>
</dbReference>
<feature type="signal peptide" evidence="1">
    <location>
        <begin position="1"/>
        <end position="20"/>
    </location>
</feature>
<evidence type="ECO:0000313" key="3">
    <source>
        <dbReference type="EMBL" id="AZS36184.1"/>
    </source>
</evidence>
<sequence>MRLRRMLGAAVALTIALALAACSGLPMTSPVMPGRAPGTAQEVPDFVLRPDSPQRGATPQEIVEGFIRAGSGPAGGWAVAREYLTPGASWNPLAAVTIDEGERVYSDAGLGGVTLALTQIAGVDASGAYSVADLGSALLDFRLEQSDGEWRISQAPDGVVLNQNVFANVYKRYQLMFFDDSWSTLVPDLRWFPTTNAAARVTDTLVDGPSPWLAASVRTAIPDNVVPPGSVPVVSGVAQVELGPDVVSLDQDTRDRMQTQLETSLALAGVTEVQMTVAGAPLQGERLQKTATGVDARALALTDAGFGFLTSGALEPIDGLSDAITGLSSTPLAIQVSPTQDAAAVRLDNGAVVRVPADGPVSDVDQRPGMIDPTIDRYGWIWTVPRDSPTSILATSPDGEQVSITNGWGGATAVTAMVASRDGTRIAALVESGGRTFVWVKGIIRQSDGTPAALGVELELASTAGQGTGLTWLDDATVGALVLGADGPATLEQPVGGPGSTVAAPIGVSSVSGSNQTTTVRLRGDDGALYVRRGTNWNQTASGVLVLATQQGPGR</sequence>
<dbReference type="Pfam" id="PF10646">
    <property type="entry name" value="Germane"/>
    <property type="match status" value="1"/>
</dbReference>
<dbReference type="PROSITE" id="PS51257">
    <property type="entry name" value="PROKAR_LIPOPROTEIN"/>
    <property type="match status" value="1"/>
</dbReference>
<evidence type="ECO:0000259" key="2">
    <source>
        <dbReference type="SMART" id="SM00909"/>
    </source>
</evidence>
<evidence type="ECO:0000256" key="1">
    <source>
        <dbReference type="SAM" id="SignalP"/>
    </source>
</evidence>
<dbReference type="InterPro" id="IPR018910">
    <property type="entry name" value="LpqB_C"/>
</dbReference>
<dbReference type="Proteomes" id="UP000276888">
    <property type="component" value="Chromosome"/>
</dbReference>
<keyword evidence="1" id="KW-0732">Signal</keyword>
<dbReference type="AlphaFoldDB" id="A0A3S9W862"/>
<proteinExistence type="predicted"/>
<accession>A0A3S9W862</accession>
<keyword evidence="3" id="KW-0449">Lipoprotein</keyword>